<comment type="subcellular location">
    <subcellularLocation>
        <location evidence="1 6">Bacterial flagellum basal body</location>
    </subcellularLocation>
</comment>
<feature type="domain" description="Flagellar basal body rod protein N-terminal" evidence="7">
    <location>
        <begin position="35"/>
        <end position="63"/>
    </location>
</feature>
<dbReference type="GO" id="GO:0071973">
    <property type="term" value="P:bacterial-type flagellum-dependent cell motility"/>
    <property type="evidence" value="ECO:0007669"/>
    <property type="project" value="InterPro"/>
</dbReference>
<protein>
    <recommendedName>
        <fullName evidence="3 6">Flagellar basal body rod protein FlgB</fullName>
    </recommendedName>
</protein>
<dbReference type="Proteomes" id="UP000183613">
    <property type="component" value="Unassembled WGS sequence"/>
</dbReference>
<dbReference type="PIRSF" id="PIRSF002889">
    <property type="entry name" value="Rod_FlgB"/>
    <property type="match status" value="1"/>
</dbReference>
<evidence type="ECO:0000256" key="5">
    <source>
        <dbReference type="ARBA" id="ARBA00024934"/>
    </source>
</evidence>
<reference evidence="8" key="1">
    <citation type="submission" date="2016-10" db="EMBL/GenBank/DDBJ databases">
        <authorList>
            <person name="Varghese N."/>
            <person name="Submissions S."/>
        </authorList>
    </citation>
    <scope>NUCLEOTIDE SEQUENCE [LARGE SCALE GENOMIC DNA]</scope>
    <source>
        <strain evidence="8">LMG 25555</strain>
    </source>
</reference>
<dbReference type="InterPro" id="IPR001444">
    <property type="entry name" value="Flag_bb_rod_N"/>
</dbReference>
<evidence type="ECO:0000256" key="3">
    <source>
        <dbReference type="ARBA" id="ARBA00014376"/>
    </source>
</evidence>
<evidence type="ECO:0000256" key="4">
    <source>
        <dbReference type="ARBA" id="ARBA00023143"/>
    </source>
</evidence>
<keyword evidence="8" id="KW-0969">Cilium</keyword>
<evidence type="ECO:0000313" key="8">
    <source>
        <dbReference type="EMBL" id="SEE99699.1"/>
    </source>
</evidence>
<dbReference type="GO" id="GO:0030694">
    <property type="term" value="C:bacterial-type flagellum basal body, rod"/>
    <property type="evidence" value="ECO:0007669"/>
    <property type="project" value="InterPro"/>
</dbReference>
<comment type="function">
    <text evidence="5 6">Structural component of flagellum, the bacterial motility apparatus. Part of the rod structure of flagellar basal body.</text>
</comment>
<proteinExistence type="inferred from homology"/>
<dbReference type="AlphaFoldDB" id="A0A1H5NDI7"/>
<organism evidence="8 9">
    <name type="scientific">Pseudomonas deceptionensis</name>
    <dbReference type="NCBI Taxonomy" id="882211"/>
    <lineage>
        <taxon>Bacteria</taxon>
        <taxon>Pseudomonadati</taxon>
        <taxon>Pseudomonadota</taxon>
        <taxon>Gammaproteobacteria</taxon>
        <taxon>Pseudomonadales</taxon>
        <taxon>Pseudomonadaceae</taxon>
        <taxon>Pseudomonas</taxon>
    </lineage>
</organism>
<dbReference type="NCBIfam" id="TIGR01396">
    <property type="entry name" value="FlgB"/>
    <property type="match status" value="1"/>
</dbReference>
<evidence type="ECO:0000256" key="1">
    <source>
        <dbReference type="ARBA" id="ARBA00004117"/>
    </source>
</evidence>
<name>A0A1H5NDI7_PSEDM</name>
<evidence type="ECO:0000259" key="7">
    <source>
        <dbReference type="Pfam" id="PF00460"/>
    </source>
</evidence>
<comment type="subunit">
    <text evidence="6">The basal body constitutes a major portion of the flagellar organelle and consists of a number of rings mounted on a central rod.</text>
</comment>
<dbReference type="Pfam" id="PF00460">
    <property type="entry name" value="Flg_bb_rod"/>
    <property type="match status" value="1"/>
</dbReference>
<keyword evidence="9" id="KW-1185">Reference proteome</keyword>
<evidence type="ECO:0000256" key="6">
    <source>
        <dbReference type="PIRNR" id="PIRNR002889"/>
    </source>
</evidence>
<keyword evidence="4 6" id="KW-0975">Bacterial flagellum</keyword>
<keyword evidence="8" id="KW-0282">Flagellum</keyword>
<accession>A0A1H5NDI7</accession>
<dbReference type="InterPro" id="IPR006300">
    <property type="entry name" value="FlgB"/>
</dbReference>
<dbReference type="EMBL" id="FNUD01000002">
    <property type="protein sequence ID" value="SEE99699.1"/>
    <property type="molecule type" value="Genomic_DNA"/>
</dbReference>
<evidence type="ECO:0000256" key="2">
    <source>
        <dbReference type="ARBA" id="ARBA00009677"/>
    </source>
</evidence>
<comment type="similarity">
    <text evidence="2 6">Belongs to the flagella basal body rod proteins family.</text>
</comment>
<comment type="caution">
    <text evidence="8">The sequence shown here is derived from an EMBL/GenBank/DDBJ whole genome shotgun (WGS) entry which is preliminary data.</text>
</comment>
<keyword evidence="8" id="KW-0966">Cell projection</keyword>
<dbReference type="PROSITE" id="PS00588">
    <property type="entry name" value="FLAGELLA_BB_ROD"/>
    <property type="match status" value="1"/>
</dbReference>
<gene>
    <name evidence="8" type="ORF">SAMN04489800_3450</name>
</gene>
<sequence>MFFEVGTLSAIKGRELNFDQWCKAMSIRIDDALGVHMRALGLHMKRTEILAANLANEDTPGYQARDLDFAAEMSRRASAPQFGESAQARLQYRMPAQAAQDGNTVELSVEQAAFAKSTSDFQTSLTFLNMKFRGLKQAIEGR</sequence>
<evidence type="ECO:0000313" key="9">
    <source>
        <dbReference type="Proteomes" id="UP000183613"/>
    </source>
</evidence>
<dbReference type="InterPro" id="IPR019776">
    <property type="entry name" value="Flagellar_basal_body_rod_CS"/>
</dbReference>